<sequence length="34" mass="4071">MKHGSDQNFQKDYNEAQILARTFKIAIINNWEFV</sequence>
<keyword evidence="2" id="KW-1185">Reference proteome</keyword>
<protein>
    <submittedName>
        <fullName evidence="1">Uncharacterized protein</fullName>
    </submittedName>
</protein>
<name>A0A8J2JY77_9HEXA</name>
<dbReference type="OrthoDB" id="429813at2759"/>
<evidence type="ECO:0000313" key="2">
    <source>
        <dbReference type="Proteomes" id="UP000708208"/>
    </source>
</evidence>
<dbReference type="Proteomes" id="UP000708208">
    <property type="component" value="Unassembled WGS sequence"/>
</dbReference>
<reference evidence="1" key="1">
    <citation type="submission" date="2021-06" db="EMBL/GenBank/DDBJ databases">
        <authorList>
            <person name="Hodson N. C."/>
            <person name="Mongue J. A."/>
            <person name="Jaron S. K."/>
        </authorList>
    </citation>
    <scope>NUCLEOTIDE SEQUENCE</scope>
</reference>
<organism evidence="1 2">
    <name type="scientific">Allacma fusca</name>
    <dbReference type="NCBI Taxonomy" id="39272"/>
    <lineage>
        <taxon>Eukaryota</taxon>
        <taxon>Metazoa</taxon>
        <taxon>Ecdysozoa</taxon>
        <taxon>Arthropoda</taxon>
        <taxon>Hexapoda</taxon>
        <taxon>Collembola</taxon>
        <taxon>Symphypleona</taxon>
        <taxon>Sminthuridae</taxon>
        <taxon>Allacma</taxon>
    </lineage>
</organism>
<proteinExistence type="predicted"/>
<evidence type="ECO:0000313" key="1">
    <source>
        <dbReference type="EMBL" id="CAG7716663.1"/>
    </source>
</evidence>
<accession>A0A8J2JY77</accession>
<comment type="caution">
    <text evidence="1">The sequence shown here is derived from an EMBL/GenBank/DDBJ whole genome shotgun (WGS) entry which is preliminary data.</text>
</comment>
<dbReference type="AlphaFoldDB" id="A0A8J2JY77"/>
<gene>
    <name evidence="1" type="ORF">AFUS01_LOCUS6161</name>
</gene>
<feature type="non-terminal residue" evidence="1">
    <location>
        <position position="1"/>
    </location>
</feature>
<dbReference type="EMBL" id="CAJVCH010040257">
    <property type="protein sequence ID" value="CAG7716663.1"/>
    <property type="molecule type" value="Genomic_DNA"/>
</dbReference>